<evidence type="ECO:0000256" key="3">
    <source>
        <dbReference type="ARBA" id="ARBA00022692"/>
    </source>
</evidence>
<dbReference type="GO" id="GO:0016020">
    <property type="term" value="C:membrane"/>
    <property type="evidence" value="ECO:0007669"/>
    <property type="project" value="UniProtKB-SubCell"/>
</dbReference>
<feature type="transmembrane region" description="Helical" evidence="7">
    <location>
        <begin position="286"/>
        <end position="312"/>
    </location>
</feature>
<evidence type="ECO:0000256" key="2">
    <source>
        <dbReference type="ARBA" id="ARBA00009706"/>
    </source>
</evidence>
<dbReference type="Proteomes" id="UP001461498">
    <property type="component" value="Unassembled WGS sequence"/>
</dbReference>
<keyword evidence="4 7" id="KW-1133">Transmembrane helix</keyword>
<evidence type="ECO:0000256" key="6">
    <source>
        <dbReference type="ARBA" id="ARBA00023180"/>
    </source>
</evidence>
<sequence length="644" mass="73173">MTTLVTLVLLILFYIVITVTIECAVIGSNQERKLITSADNTGQIQGEIIVQSPPLTVKGPPKGFPLIRYRRDTIHLDNNNNITSVEQLPVTIENIDKKMNNLEKKGKKYKPKGNLMKKLMPYMLIPAMMGLGYAPLVISNLKMLVMSAFMALLGYQIVITLIMVSVIQKLGKHYSLARWLVCSTGLVRYLYPTDDELRSLAGIPREKSKNKKEKKFYENGNTNKSVFHVPRNLNLQLESAKVSILDVIHLRFYSEYQMLTDFSVYALIVYTLTEIFSYFIPLKDEINLSMVWCTLVVLFSMKILLTLTVQYFTGDESIGERSTVIVTFFAYLVGSMAILLIDEQTLETGLDEAYASFNSSAHIFLQKHGLTITSEGPASKFFLKFCLAVWCASIGALFTFPGLRMAKMHWDSLRYCSESKFMTVLLNISFTTPFLLVLLWLRPVTKHYLTVRIFSGMDKPLLTENAFDSLRLILVIVVVIFRLTLMPYYLQAYLNIADMRIQEQKKEAGRITNKDLQTKVAAVFYYMCVVALQYLAPMLLCLFFTLMYKTLGEYKWSSVFNVFDGTDGECPVTGTRSKLATPLGEEDTVLRTAQEFTLAIASLKQVLTKEVARGIFGFATWWCCFAWFASSSLGLLYQSYFSHS</sequence>
<evidence type="ECO:0000256" key="4">
    <source>
        <dbReference type="ARBA" id="ARBA00022989"/>
    </source>
</evidence>
<feature type="transmembrane region" description="Helical" evidence="7">
    <location>
        <begin position="6"/>
        <end position="27"/>
    </location>
</feature>
<feature type="transmembrane region" description="Helical" evidence="7">
    <location>
        <begin position="470"/>
        <end position="490"/>
    </location>
</feature>
<evidence type="ECO:0000256" key="7">
    <source>
        <dbReference type="SAM" id="Phobius"/>
    </source>
</evidence>
<comment type="caution">
    <text evidence="8">The sequence shown here is derived from an EMBL/GenBank/DDBJ whole genome shotgun (WGS) entry which is preliminary data.</text>
</comment>
<gene>
    <name evidence="8" type="ORF">O3M35_000551</name>
</gene>
<feature type="transmembrane region" description="Helical" evidence="7">
    <location>
        <begin position="615"/>
        <end position="637"/>
    </location>
</feature>
<dbReference type="InterPro" id="IPR019395">
    <property type="entry name" value="Transmembrane_161A/B"/>
</dbReference>
<feature type="transmembrane region" description="Helical" evidence="7">
    <location>
        <begin position="262"/>
        <end position="280"/>
    </location>
</feature>
<comment type="similarity">
    <text evidence="2">Belongs to the TMEM161 family.</text>
</comment>
<accession>A0AAW1DS48</accession>
<dbReference type="PANTHER" id="PTHR13624:SF6">
    <property type="entry name" value="EMEI"/>
    <property type="match status" value="1"/>
</dbReference>
<dbReference type="EMBL" id="JAPXFL010000001">
    <property type="protein sequence ID" value="KAK9512022.1"/>
    <property type="molecule type" value="Genomic_DNA"/>
</dbReference>
<feature type="transmembrane region" description="Helical" evidence="7">
    <location>
        <begin position="144"/>
        <end position="167"/>
    </location>
</feature>
<comment type="subcellular location">
    <subcellularLocation>
        <location evidence="1">Membrane</location>
        <topology evidence="1">Multi-pass membrane protein</topology>
    </subcellularLocation>
</comment>
<dbReference type="AlphaFoldDB" id="A0AAW1DS48"/>
<organism evidence="8 9">
    <name type="scientific">Rhynocoris fuscipes</name>
    <dbReference type="NCBI Taxonomy" id="488301"/>
    <lineage>
        <taxon>Eukaryota</taxon>
        <taxon>Metazoa</taxon>
        <taxon>Ecdysozoa</taxon>
        <taxon>Arthropoda</taxon>
        <taxon>Hexapoda</taxon>
        <taxon>Insecta</taxon>
        <taxon>Pterygota</taxon>
        <taxon>Neoptera</taxon>
        <taxon>Paraneoptera</taxon>
        <taxon>Hemiptera</taxon>
        <taxon>Heteroptera</taxon>
        <taxon>Panheteroptera</taxon>
        <taxon>Cimicomorpha</taxon>
        <taxon>Reduviidae</taxon>
        <taxon>Harpactorinae</taxon>
        <taxon>Harpactorini</taxon>
        <taxon>Rhynocoris</taxon>
    </lineage>
</organism>
<dbReference type="Pfam" id="PF10268">
    <property type="entry name" value="Tmemb_161AB"/>
    <property type="match status" value="1"/>
</dbReference>
<feature type="transmembrane region" description="Helical" evidence="7">
    <location>
        <begin position="421"/>
        <end position="441"/>
    </location>
</feature>
<evidence type="ECO:0000313" key="8">
    <source>
        <dbReference type="EMBL" id="KAK9512022.1"/>
    </source>
</evidence>
<evidence type="ECO:0000313" key="9">
    <source>
        <dbReference type="Proteomes" id="UP001461498"/>
    </source>
</evidence>
<evidence type="ECO:0000256" key="5">
    <source>
        <dbReference type="ARBA" id="ARBA00023136"/>
    </source>
</evidence>
<feature type="transmembrane region" description="Helical" evidence="7">
    <location>
        <begin position="324"/>
        <end position="341"/>
    </location>
</feature>
<name>A0AAW1DS48_9HEMI</name>
<keyword evidence="6" id="KW-0325">Glycoprotein</keyword>
<keyword evidence="9" id="KW-1185">Reference proteome</keyword>
<feature type="transmembrane region" description="Helical" evidence="7">
    <location>
        <begin position="523"/>
        <end position="548"/>
    </location>
</feature>
<protein>
    <recommendedName>
        <fullName evidence="10">Transmembrane protein 161B</fullName>
    </recommendedName>
</protein>
<proteinExistence type="inferred from homology"/>
<feature type="transmembrane region" description="Helical" evidence="7">
    <location>
        <begin position="381"/>
        <end position="400"/>
    </location>
</feature>
<keyword evidence="3 7" id="KW-0812">Transmembrane</keyword>
<dbReference type="PANTHER" id="PTHR13624">
    <property type="entry name" value="RE42071P"/>
    <property type="match status" value="1"/>
</dbReference>
<evidence type="ECO:0000256" key="1">
    <source>
        <dbReference type="ARBA" id="ARBA00004141"/>
    </source>
</evidence>
<reference evidence="8 9" key="1">
    <citation type="submission" date="2022-12" db="EMBL/GenBank/DDBJ databases">
        <title>Chromosome-level genome assembly of true bugs.</title>
        <authorList>
            <person name="Ma L."/>
            <person name="Li H."/>
        </authorList>
    </citation>
    <scope>NUCLEOTIDE SEQUENCE [LARGE SCALE GENOMIC DNA]</scope>
    <source>
        <strain evidence="8">Lab_2022b</strain>
    </source>
</reference>
<evidence type="ECO:0008006" key="10">
    <source>
        <dbReference type="Google" id="ProtNLM"/>
    </source>
</evidence>
<feature type="transmembrane region" description="Helical" evidence="7">
    <location>
        <begin position="119"/>
        <end position="138"/>
    </location>
</feature>
<keyword evidence="5 7" id="KW-0472">Membrane</keyword>